<accession>A0A1E5HCA9</accession>
<dbReference type="HAMAP" id="MF_00795">
    <property type="entry name" value="CutC"/>
    <property type="match status" value="1"/>
</dbReference>
<evidence type="ECO:0000313" key="5">
    <source>
        <dbReference type="Proteomes" id="UP000094469"/>
    </source>
</evidence>
<dbReference type="STRING" id="1131292.BCR24_01745"/>
<evidence type="ECO:0000256" key="1">
    <source>
        <dbReference type="ARBA" id="ARBA00007768"/>
    </source>
</evidence>
<keyword evidence="5" id="KW-1185">Reference proteome</keyword>
<dbReference type="GO" id="GO:0005737">
    <property type="term" value="C:cytoplasm"/>
    <property type="evidence" value="ECO:0007669"/>
    <property type="project" value="UniProtKB-SubCell"/>
</dbReference>
<comment type="subcellular location">
    <subcellularLocation>
        <location evidence="3">Cytoplasm</location>
    </subcellularLocation>
</comment>
<comment type="caution">
    <text evidence="3">Once thought to be involved in copper homeostasis, experiments in E.coli have shown this is not the case.</text>
</comment>
<evidence type="ECO:0000313" key="4">
    <source>
        <dbReference type="EMBL" id="OEG22587.1"/>
    </source>
</evidence>
<dbReference type="Pfam" id="PF03932">
    <property type="entry name" value="CutC"/>
    <property type="match status" value="1"/>
</dbReference>
<dbReference type="InterPro" id="IPR005627">
    <property type="entry name" value="CutC-like"/>
</dbReference>
<gene>
    <name evidence="3" type="primary">cutC</name>
    <name evidence="4" type="ORF">BCR24_01745</name>
</gene>
<comment type="caution">
    <text evidence="4">The sequence shown here is derived from an EMBL/GenBank/DDBJ whole genome shotgun (WGS) entry which is preliminary data.</text>
</comment>
<dbReference type="PANTHER" id="PTHR12598:SF0">
    <property type="entry name" value="COPPER HOMEOSTASIS PROTEIN CUTC HOMOLOG"/>
    <property type="match status" value="1"/>
</dbReference>
<protein>
    <recommendedName>
        <fullName evidence="3">PF03932 family protein CutC</fullName>
    </recommendedName>
</protein>
<name>A0A1E5HCA9_9ENTE</name>
<proteinExistence type="inferred from homology"/>
<evidence type="ECO:0000256" key="3">
    <source>
        <dbReference type="HAMAP-Rule" id="MF_00795"/>
    </source>
</evidence>
<dbReference type="InterPro" id="IPR036822">
    <property type="entry name" value="CutC-like_dom_sf"/>
</dbReference>
<reference evidence="5" key="1">
    <citation type="submission" date="2016-09" db="EMBL/GenBank/DDBJ databases">
        <authorList>
            <person name="Gulvik C.A."/>
        </authorList>
    </citation>
    <scope>NUCLEOTIDE SEQUENCE [LARGE SCALE GENOMIC DNA]</scope>
    <source>
        <strain evidence="5">LMG 26676</strain>
    </source>
</reference>
<dbReference type="Proteomes" id="UP000094469">
    <property type="component" value="Unassembled WGS sequence"/>
</dbReference>
<dbReference type="RefSeq" id="WP_069639755.1">
    <property type="nucleotide sequence ID" value="NZ_JAFBEZ010000002.1"/>
</dbReference>
<dbReference type="SUPFAM" id="SSF110395">
    <property type="entry name" value="CutC-like"/>
    <property type="match status" value="1"/>
</dbReference>
<keyword evidence="2 3" id="KW-0963">Cytoplasm</keyword>
<dbReference type="PANTHER" id="PTHR12598">
    <property type="entry name" value="COPPER HOMEOSTASIS PROTEIN CUTC"/>
    <property type="match status" value="1"/>
</dbReference>
<dbReference type="AlphaFoldDB" id="A0A1E5HCA9"/>
<dbReference type="Gene3D" id="3.20.20.380">
    <property type="entry name" value="Copper homeostasis (CutC) domain"/>
    <property type="match status" value="1"/>
</dbReference>
<organism evidence="4 5">
    <name type="scientific">Enterococcus ureilyticus</name>
    <dbReference type="NCBI Taxonomy" id="1131292"/>
    <lineage>
        <taxon>Bacteria</taxon>
        <taxon>Bacillati</taxon>
        <taxon>Bacillota</taxon>
        <taxon>Bacilli</taxon>
        <taxon>Lactobacillales</taxon>
        <taxon>Enterococcaceae</taxon>
        <taxon>Enterococcus</taxon>
    </lineage>
</organism>
<comment type="similarity">
    <text evidence="1 3">Belongs to the CutC family.</text>
</comment>
<dbReference type="GO" id="GO:0005507">
    <property type="term" value="F:copper ion binding"/>
    <property type="evidence" value="ECO:0007669"/>
    <property type="project" value="TreeGrafter"/>
</dbReference>
<dbReference type="FunFam" id="3.20.20.380:FF:000003">
    <property type="entry name" value="Copper homeostasis protein CutC"/>
    <property type="match status" value="1"/>
</dbReference>
<sequence length="210" mass="22803">MIKEFCAENFTNIPTAIRNGAGRIELCDNLAVGGTTPSTGVIEEVVSYAGEKSIPVMTIIRPRGGDFVYNDIELKIMHTDLIEAKKIGTDGVVLGCLTTDGKLDEEALELLIDTAEGLQITFHMAFDVLSKEEQLKAIDWLAEHDVHRILTHGGPAGTKIEDNFDHLKELIDYADNRIIILPGGGISDKNVAAVVEVLQVKEVHGTKIVG</sequence>
<evidence type="ECO:0000256" key="2">
    <source>
        <dbReference type="ARBA" id="ARBA00022490"/>
    </source>
</evidence>
<dbReference type="OrthoDB" id="9815677at2"/>
<dbReference type="EMBL" id="MIKC01000012">
    <property type="protein sequence ID" value="OEG22587.1"/>
    <property type="molecule type" value="Genomic_DNA"/>
</dbReference>